<feature type="transmembrane region" description="Helical" evidence="1">
    <location>
        <begin position="41"/>
        <end position="62"/>
    </location>
</feature>
<gene>
    <name evidence="3" type="ORF">E5347_03150</name>
</gene>
<feature type="domain" description="DUF1980" evidence="2">
    <location>
        <begin position="103"/>
        <end position="213"/>
    </location>
</feature>
<keyword evidence="4" id="KW-1185">Reference proteome</keyword>
<evidence type="ECO:0000313" key="3">
    <source>
        <dbReference type="EMBL" id="TGY43829.1"/>
    </source>
</evidence>
<dbReference type="InterPro" id="IPR052955">
    <property type="entry name" value="UPF0703_membrane_permease"/>
</dbReference>
<accession>A0A4S2DNA6</accession>
<keyword evidence="1" id="KW-0812">Transmembrane</keyword>
<protein>
    <submittedName>
        <fullName evidence="3">Membrane-spanning protein</fullName>
    </submittedName>
</protein>
<dbReference type="PANTHER" id="PTHR40047">
    <property type="entry name" value="UPF0703 PROTEIN YCGQ"/>
    <property type="match status" value="1"/>
</dbReference>
<feature type="transmembrane region" description="Helical" evidence="1">
    <location>
        <begin position="9"/>
        <end position="29"/>
    </location>
</feature>
<proteinExistence type="predicted"/>
<evidence type="ECO:0000259" key="2">
    <source>
        <dbReference type="Pfam" id="PF21537"/>
    </source>
</evidence>
<dbReference type="EMBL" id="SRYR01000001">
    <property type="protein sequence ID" value="TGY43829.1"/>
    <property type="molecule type" value="Genomic_DNA"/>
</dbReference>
<dbReference type="PANTHER" id="PTHR40047:SF1">
    <property type="entry name" value="UPF0703 PROTEIN YCGQ"/>
    <property type="match status" value="1"/>
</dbReference>
<keyword evidence="1" id="KW-0472">Membrane</keyword>
<organism evidence="3 4">
    <name type="scientific">Clostridium sartagoforme</name>
    <dbReference type="NCBI Taxonomy" id="84031"/>
    <lineage>
        <taxon>Bacteria</taxon>
        <taxon>Bacillati</taxon>
        <taxon>Bacillota</taxon>
        <taxon>Clostridia</taxon>
        <taxon>Eubacteriales</taxon>
        <taxon>Clostridiaceae</taxon>
        <taxon>Clostridium</taxon>
    </lineage>
</organism>
<reference evidence="3 4" key="1">
    <citation type="submission" date="2019-04" db="EMBL/GenBank/DDBJ databases">
        <title>Microbes associate with the intestines of laboratory mice.</title>
        <authorList>
            <person name="Navarre W."/>
            <person name="Wong E."/>
            <person name="Huang K."/>
            <person name="Tropini C."/>
            <person name="Ng K."/>
            <person name="Yu B."/>
        </authorList>
    </citation>
    <scope>NUCLEOTIDE SEQUENCE [LARGE SCALE GENOMIC DNA]</scope>
    <source>
        <strain evidence="3 4">NM50_B9-20</strain>
    </source>
</reference>
<keyword evidence="1" id="KW-1133">Transmembrane helix</keyword>
<evidence type="ECO:0000313" key="4">
    <source>
        <dbReference type="Proteomes" id="UP000306888"/>
    </source>
</evidence>
<dbReference type="OrthoDB" id="9770408at2"/>
<evidence type="ECO:0000256" key="1">
    <source>
        <dbReference type="SAM" id="Phobius"/>
    </source>
</evidence>
<feature type="transmembrane region" description="Helical" evidence="1">
    <location>
        <begin position="74"/>
        <end position="93"/>
    </location>
</feature>
<dbReference type="InterPro" id="IPR048447">
    <property type="entry name" value="DUF1980_C"/>
</dbReference>
<dbReference type="Proteomes" id="UP000306888">
    <property type="component" value="Unassembled WGS sequence"/>
</dbReference>
<sequence>MRRFNINEFISLLVLILVLALVSFLIITGDIQNFLSEKSAANLRIVLIILPVLIIVQATKVFTFNSREDNSLKILPIVFTLGIAVFLIFRSHIINEEVSNYNFNNVLSHKAIEINHETHYIIEELDEKGEEYLGKDIIFTGFVYKYEGDKFILAREEMNCCAADSFIIGVKSMADEKFNEGQWVKALGKIEYNGEYYLNIYEYIKINEPKNIYF</sequence>
<dbReference type="Pfam" id="PF21537">
    <property type="entry name" value="DUF1980_C"/>
    <property type="match status" value="1"/>
</dbReference>
<comment type="caution">
    <text evidence="3">The sequence shown here is derived from an EMBL/GenBank/DDBJ whole genome shotgun (WGS) entry which is preliminary data.</text>
</comment>
<name>A0A4S2DNA6_9CLOT</name>
<dbReference type="RefSeq" id="WP_136004560.1">
    <property type="nucleotide sequence ID" value="NZ_SRYR01000001.1"/>
</dbReference>
<dbReference type="AlphaFoldDB" id="A0A4S2DNA6"/>